<keyword evidence="4" id="KW-1185">Reference proteome</keyword>
<accession>A0A7J5X9J0</accession>
<feature type="chain" id="PRO_5029565168" description="T-cell immunomodulatory protein" evidence="2">
    <location>
        <begin position="31"/>
        <end position="354"/>
    </location>
</feature>
<dbReference type="InterPro" id="IPR013517">
    <property type="entry name" value="FG-GAP"/>
</dbReference>
<dbReference type="InterPro" id="IPR024881">
    <property type="entry name" value="Tip"/>
</dbReference>
<dbReference type="OrthoDB" id="10250728at2759"/>
<dbReference type="Gene3D" id="2.130.10.130">
    <property type="entry name" value="Integrin alpha, N-terminal"/>
    <property type="match status" value="1"/>
</dbReference>
<dbReference type="GO" id="GO:0005886">
    <property type="term" value="C:plasma membrane"/>
    <property type="evidence" value="ECO:0007669"/>
    <property type="project" value="TreeGrafter"/>
</dbReference>
<dbReference type="SUPFAM" id="SSF69318">
    <property type="entry name" value="Integrin alpha N-terminal domain"/>
    <property type="match status" value="1"/>
</dbReference>
<dbReference type="Proteomes" id="UP000518266">
    <property type="component" value="Unassembled WGS sequence"/>
</dbReference>
<sequence length="354" mass="39797">MPLPRTRMWKLKCNILACLLLFLGQYKTFALQDVTADLFAAENYGTVAAFGDFYADKQTDMFIIRAQTEVVIFQADSKIPYFKPKIHIKKDILPRDTIITGVVPGDYDGDSQMDVLLTTQIQNSKQTTVFIFWGNNQTLDMSGWIMLNKTFTDQPLVMDFNGDMIPDIFGVTNKVTEVCYVTNRIPVWRNALSLAVIMRIPHSNAFIDLNKDLTADLFLTTEGPAFETWINKDGNFTRVDDVLPAEPPNKTVGQSSFADFDGDGYQDHLLPVCLDLACQRSAIYMAKSGSKEWVPVLSDFKSKDTVWSFVPQKAGQPMALHFGDYNLDGFPDALVSSATPLAVVSRPFCWRMCL</sequence>
<evidence type="ECO:0000256" key="1">
    <source>
        <dbReference type="ARBA" id="ARBA00022729"/>
    </source>
</evidence>
<dbReference type="InterPro" id="IPR028994">
    <property type="entry name" value="Integrin_alpha_N"/>
</dbReference>
<reference evidence="3 4" key="1">
    <citation type="submission" date="2020-03" db="EMBL/GenBank/DDBJ databases">
        <title>Dissostichus mawsoni Genome sequencing and assembly.</title>
        <authorList>
            <person name="Park H."/>
        </authorList>
    </citation>
    <scope>NUCLEOTIDE SEQUENCE [LARGE SCALE GENOMIC DNA]</scope>
    <source>
        <strain evidence="3">DM0001</strain>
        <tissue evidence="3">Muscle</tissue>
    </source>
</reference>
<feature type="signal peptide" evidence="2">
    <location>
        <begin position="1"/>
        <end position="30"/>
    </location>
</feature>
<keyword evidence="1 2" id="KW-0732">Signal</keyword>
<dbReference type="AlphaFoldDB" id="A0A7J5X9J0"/>
<dbReference type="EMBL" id="JAAKFY010000027">
    <property type="protein sequence ID" value="KAF3833118.1"/>
    <property type="molecule type" value="Genomic_DNA"/>
</dbReference>
<evidence type="ECO:0000256" key="2">
    <source>
        <dbReference type="SAM" id="SignalP"/>
    </source>
</evidence>
<evidence type="ECO:0000313" key="4">
    <source>
        <dbReference type="Proteomes" id="UP000518266"/>
    </source>
</evidence>
<gene>
    <name evidence="3" type="ORF">F7725_026783</name>
</gene>
<organism evidence="3 4">
    <name type="scientific">Dissostichus mawsoni</name>
    <name type="common">Antarctic cod</name>
    <dbReference type="NCBI Taxonomy" id="36200"/>
    <lineage>
        <taxon>Eukaryota</taxon>
        <taxon>Metazoa</taxon>
        <taxon>Chordata</taxon>
        <taxon>Craniata</taxon>
        <taxon>Vertebrata</taxon>
        <taxon>Euteleostomi</taxon>
        <taxon>Actinopterygii</taxon>
        <taxon>Neopterygii</taxon>
        <taxon>Teleostei</taxon>
        <taxon>Neoteleostei</taxon>
        <taxon>Acanthomorphata</taxon>
        <taxon>Eupercaria</taxon>
        <taxon>Perciformes</taxon>
        <taxon>Notothenioidei</taxon>
        <taxon>Nototheniidae</taxon>
        <taxon>Dissostichus</taxon>
    </lineage>
</organism>
<evidence type="ECO:0000313" key="3">
    <source>
        <dbReference type="EMBL" id="KAF3833118.1"/>
    </source>
</evidence>
<proteinExistence type="predicted"/>
<name>A0A7J5X9J0_DISMA</name>
<dbReference type="Pfam" id="PF13517">
    <property type="entry name" value="FG-GAP_3"/>
    <property type="match status" value="1"/>
</dbReference>
<protein>
    <recommendedName>
        <fullName evidence="5">T-cell immunomodulatory protein</fullName>
    </recommendedName>
</protein>
<dbReference type="PANTHER" id="PTHR13412:SF0">
    <property type="entry name" value="T-CELL IMMUNOMODULATORY PROTEIN"/>
    <property type="match status" value="1"/>
</dbReference>
<comment type="caution">
    <text evidence="3">The sequence shown here is derived from an EMBL/GenBank/DDBJ whole genome shotgun (WGS) entry which is preliminary data.</text>
</comment>
<evidence type="ECO:0008006" key="5">
    <source>
        <dbReference type="Google" id="ProtNLM"/>
    </source>
</evidence>
<dbReference type="PANTHER" id="PTHR13412">
    <property type="entry name" value="T-CELL IMMUNOMODULATORY PROTEIN HOMOLOG"/>
    <property type="match status" value="1"/>
</dbReference>